<dbReference type="InterPro" id="IPR045287">
    <property type="entry name" value="PAB"/>
</dbReference>
<dbReference type="EMBL" id="JALJOS010000056">
    <property type="protein sequence ID" value="KAK9818752.1"/>
    <property type="molecule type" value="Genomic_DNA"/>
</dbReference>
<dbReference type="AlphaFoldDB" id="A0AAW1QBV9"/>
<dbReference type="PANTHER" id="PTHR35115">
    <property type="entry name" value="CYCLIN DELTA-3"/>
    <property type="match status" value="1"/>
</dbReference>
<proteinExistence type="predicted"/>
<protein>
    <submittedName>
        <fullName evidence="2">Uncharacterized protein</fullName>
    </submittedName>
</protein>
<name>A0AAW1QBV9_9CHLO</name>
<organism evidence="2 3">
    <name type="scientific">Apatococcus lobatus</name>
    <dbReference type="NCBI Taxonomy" id="904363"/>
    <lineage>
        <taxon>Eukaryota</taxon>
        <taxon>Viridiplantae</taxon>
        <taxon>Chlorophyta</taxon>
        <taxon>core chlorophytes</taxon>
        <taxon>Trebouxiophyceae</taxon>
        <taxon>Chlorellales</taxon>
        <taxon>Chlorellaceae</taxon>
        <taxon>Apatococcus</taxon>
    </lineage>
</organism>
<feature type="region of interest" description="Disordered" evidence="1">
    <location>
        <begin position="224"/>
        <end position="256"/>
    </location>
</feature>
<gene>
    <name evidence="2" type="ORF">WJX74_009152</name>
</gene>
<evidence type="ECO:0000313" key="3">
    <source>
        <dbReference type="Proteomes" id="UP001438707"/>
    </source>
</evidence>
<dbReference type="Proteomes" id="UP001438707">
    <property type="component" value="Unassembled WGS sequence"/>
</dbReference>
<sequence length="435" mass="47677">MLVQYGRADLLLGVFNPVAVAFTVKPSTIGLSQHIFARSNPQICRSTWKRFFTCQASYCWLMAIPLRLSLSRGHTSVRTLNSFSSAPSFGSHQIQHRRRGHNQVCCVSTSDHGRYLDEVALAKQPQRLEELLKVLEVQGQTIVAPDQRSGLHPLVIPLARAPAPQSDVLNSSARGETSYTCLLRWAENSAIRGMPLVCMSANAPGLSLLARSVDEYLHRALAEEDEAAKGQGGPIEESVGPSGQELYQRGSFASSPHKTMPAYLTRSAGMFMDVAEGLVNNHLRNEDLYSGLITSEWYMRPSHFPGWGRPFEFNAQLLRALQRDEEARDSARIALRMPWWTLGSGFETVRSLAKLHGDHAAVTHALSEANMTASGPLPPGVTLGKEPDLAAMDKTNEIMNKVAASEATWDAIRPALAEQYREAGQSGIADFVTAA</sequence>
<dbReference type="PANTHER" id="PTHR35115:SF1">
    <property type="entry name" value="PROTEIN IN CHLOROPLAST ATPASE BIOGENESIS, CHLOROPLASTIC"/>
    <property type="match status" value="1"/>
</dbReference>
<keyword evidence="3" id="KW-1185">Reference proteome</keyword>
<comment type="caution">
    <text evidence="2">The sequence shown here is derived from an EMBL/GenBank/DDBJ whole genome shotgun (WGS) entry which is preliminary data.</text>
</comment>
<reference evidence="2 3" key="1">
    <citation type="journal article" date="2024" name="Nat. Commun.">
        <title>Phylogenomics reveals the evolutionary origins of lichenization in chlorophyte algae.</title>
        <authorList>
            <person name="Puginier C."/>
            <person name="Libourel C."/>
            <person name="Otte J."/>
            <person name="Skaloud P."/>
            <person name="Haon M."/>
            <person name="Grisel S."/>
            <person name="Petersen M."/>
            <person name="Berrin J.G."/>
            <person name="Delaux P.M."/>
            <person name="Dal Grande F."/>
            <person name="Keller J."/>
        </authorList>
    </citation>
    <scope>NUCLEOTIDE SEQUENCE [LARGE SCALE GENOMIC DNA]</scope>
    <source>
        <strain evidence="2 3">SAG 2145</strain>
    </source>
</reference>
<evidence type="ECO:0000256" key="1">
    <source>
        <dbReference type="SAM" id="MobiDB-lite"/>
    </source>
</evidence>
<accession>A0AAW1QBV9</accession>
<evidence type="ECO:0000313" key="2">
    <source>
        <dbReference type="EMBL" id="KAK9818752.1"/>
    </source>
</evidence>